<evidence type="ECO:0000313" key="2">
    <source>
        <dbReference type="Proteomes" id="UP001327560"/>
    </source>
</evidence>
<dbReference type="Proteomes" id="UP001327560">
    <property type="component" value="Chromosome 2"/>
</dbReference>
<dbReference type="EMBL" id="CP136891">
    <property type="protein sequence ID" value="WOK97354.1"/>
    <property type="molecule type" value="Genomic_DNA"/>
</dbReference>
<dbReference type="AlphaFoldDB" id="A0AAQ3JVU4"/>
<accession>A0AAQ3JVU4</accession>
<reference evidence="1 2" key="1">
    <citation type="submission" date="2023-10" db="EMBL/GenBank/DDBJ databases">
        <title>Chromosome-scale genome assembly provides insights into flower coloration mechanisms of Canna indica.</title>
        <authorList>
            <person name="Li C."/>
        </authorList>
    </citation>
    <scope>NUCLEOTIDE SEQUENCE [LARGE SCALE GENOMIC DNA]</scope>
    <source>
        <tissue evidence="1">Flower</tissue>
    </source>
</reference>
<organism evidence="1 2">
    <name type="scientific">Canna indica</name>
    <name type="common">Indian-shot</name>
    <dbReference type="NCBI Taxonomy" id="4628"/>
    <lineage>
        <taxon>Eukaryota</taxon>
        <taxon>Viridiplantae</taxon>
        <taxon>Streptophyta</taxon>
        <taxon>Embryophyta</taxon>
        <taxon>Tracheophyta</taxon>
        <taxon>Spermatophyta</taxon>
        <taxon>Magnoliopsida</taxon>
        <taxon>Liliopsida</taxon>
        <taxon>Zingiberales</taxon>
        <taxon>Cannaceae</taxon>
        <taxon>Canna</taxon>
    </lineage>
</organism>
<sequence length="71" mass="8292">MKTQNKLASAVADDNEEGVDSLVCVTKWGNKENRRTDNEIKNYWRTQAQKQTKQLKIDANNTLFRDVVRCY</sequence>
<keyword evidence="2" id="KW-1185">Reference proteome</keyword>
<gene>
    <name evidence="1" type="ORF">Cni_G06062</name>
</gene>
<name>A0AAQ3JVU4_9LILI</name>
<proteinExistence type="predicted"/>
<evidence type="ECO:0000313" key="1">
    <source>
        <dbReference type="EMBL" id="WOK97354.1"/>
    </source>
</evidence>
<protein>
    <submittedName>
        <fullName evidence="1">Transcription repressor MYB4-like</fullName>
    </submittedName>
</protein>